<dbReference type="Pfam" id="PF02518">
    <property type="entry name" value="HATPase_c"/>
    <property type="match status" value="1"/>
</dbReference>
<comment type="catalytic activity">
    <reaction evidence="1">
        <text>ATP + protein L-histidine = ADP + protein N-phospho-L-histidine.</text>
        <dbReference type="EC" id="2.7.13.3"/>
    </reaction>
</comment>
<dbReference type="GO" id="GO:0000156">
    <property type="term" value="F:phosphorelay response regulator activity"/>
    <property type="evidence" value="ECO:0007669"/>
    <property type="project" value="TreeGrafter"/>
</dbReference>
<evidence type="ECO:0000259" key="8">
    <source>
        <dbReference type="PROSITE" id="PS50112"/>
    </source>
</evidence>
<dbReference type="InterPro" id="IPR035965">
    <property type="entry name" value="PAS-like_dom_sf"/>
</dbReference>
<dbReference type="SUPFAM" id="SSF55785">
    <property type="entry name" value="PYP-like sensor domain (PAS domain)"/>
    <property type="match status" value="2"/>
</dbReference>
<dbReference type="InterPro" id="IPR003594">
    <property type="entry name" value="HATPase_dom"/>
</dbReference>
<dbReference type="SUPFAM" id="SSF55874">
    <property type="entry name" value="ATPase domain of HSP90 chaperone/DNA topoisomerase II/histidine kinase"/>
    <property type="match status" value="1"/>
</dbReference>
<dbReference type="EMBL" id="JFYZ01000017">
    <property type="protein sequence ID" value="EZP80364.1"/>
    <property type="molecule type" value="Genomic_DNA"/>
</dbReference>
<evidence type="ECO:0000259" key="7">
    <source>
        <dbReference type="PROSITE" id="PS50109"/>
    </source>
</evidence>
<evidence type="ECO:0000313" key="10">
    <source>
        <dbReference type="Proteomes" id="UP000024329"/>
    </source>
</evidence>
<dbReference type="PATRIC" id="fig|158500.4.peg.3520"/>
<dbReference type="InterPro" id="IPR036097">
    <property type="entry name" value="HisK_dim/P_sf"/>
</dbReference>
<dbReference type="PROSITE" id="PS50112">
    <property type="entry name" value="PAS"/>
    <property type="match status" value="1"/>
</dbReference>
<dbReference type="AlphaFoldDB" id="A0A031JU07"/>
<keyword evidence="5 9" id="KW-0418">Kinase</keyword>
<dbReference type="SMART" id="SM00091">
    <property type="entry name" value="PAS"/>
    <property type="match status" value="2"/>
</dbReference>
<dbReference type="PRINTS" id="PR00344">
    <property type="entry name" value="BCTRLSENSOR"/>
</dbReference>
<dbReference type="InterPro" id="IPR003661">
    <property type="entry name" value="HisK_dim/P_dom"/>
</dbReference>
<dbReference type="SUPFAM" id="SSF47384">
    <property type="entry name" value="Homodimeric domain of signal transducing histidine kinase"/>
    <property type="match status" value="1"/>
</dbReference>
<dbReference type="EC" id="2.7.13.3" evidence="2"/>
<dbReference type="PROSITE" id="PS50109">
    <property type="entry name" value="HIS_KIN"/>
    <property type="match status" value="1"/>
</dbReference>
<dbReference type="GO" id="GO:0016020">
    <property type="term" value="C:membrane"/>
    <property type="evidence" value="ECO:0007669"/>
    <property type="project" value="UniProtKB-SubCell"/>
</dbReference>
<dbReference type="SMART" id="SM00387">
    <property type="entry name" value="HATPase_c"/>
    <property type="match status" value="1"/>
</dbReference>
<evidence type="ECO:0000256" key="3">
    <source>
        <dbReference type="ARBA" id="ARBA00022553"/>
    </source>
</evidence>
<dbReference type="CDD" id="cd00082">
    <property type="entry name" value="HisKA"/>
    <property type="match status" value="1"/>
</dbReference>
<dbReference type="CDD" id="cd00130">
    <property type="entry name" value="PAS"/>
    <property type="match status" value="1"/>
</dbReference>
<gene>
    <name evidence="9" type="ORF">BV97_03451</name>
</gene>
<dbReference type="Gene3D" id="3.30.450.20">
    <property type="entry name" value="PAS domain"/>
    <property type="match status" value="2"/>
</dbReference>
<dbReference type="Proteomes" id="UP000024329">
    <property type="component" value="Unassembled WGS sequence"/>
</dbReference>
<evidence type="ECO:0000313" key="9">
    <source>
        <dbReference type="EMBL" id="EZP80364.1"/>
    </source>
</evidence>
<dbReference type="NCBIfam" id="TIGR00229">
    <property type="entry name" value="sensory_box"/>
    <property type="match status" value="1"/>
</dbReference>
<dbReference type="GO" id="GO:0030295">
    <property type="term" value="F:protein kinase activator activity"/>
    <property type="evidence" value="ECO:0007669"/>
    <property type="project" value="TreeGrafter"/>
</dbReference>
<dbReference type="eggNOG" id="COG4251">
    <property type="taxonomic scope" value="Bacteria"/>
</dbReference>
<dbReference type="SMART" id="SM00388">
    <property type="entry name" value="HisKA"/>
    <property type="match status" value="1"/>
</dbReference>
<dbReference type="Pfam" id="PF08448">
    <property type="entry name" value="PAS_4"/>
    <property type="match status" value="1"/>
</dbReference>
<evidence type="ECO:0000256" key="6">
    <source>
        <dbReference type="ARBA" id="ARBA00023136"/>
    </source>
</evidence>
<dbReference type="InterPro" id="IPR004358">
    <property type="entry name" value="Sig_transdc_His_kin-like_C"/>
</dbReference>
<proteinExistence type="predicted"/>
<evidence type="ECO:0000256" key="5">
    <source>
        <dbReference type="ARBA" id="ARBA00022777"/>
    </source>
</evidence>
<feature type="domain" description="Histidine kinase" evidence="7">
    <location>
        <begin position="267"/>
        <end position="478"/>
    </location>
</feature>
<sequence length="486" mass="53971">MLATPMTTTDIHAPLVHAPIAALIVDAAGVVAFGNAAAASLLAEPDAEALRNSLFFMWFAEDDAETLRQMFEVFFKVSMETRGTWSRQMVLHGADGSRPTVTMTLAPVAGEEGDRAVVYLRNMTREITAERRFTQMFESMPLGVVVVDGKGRIAQANAMLAVQFGWKVEQMIGQPIDMLLPERYRARHGEQISGYAAAPKSRLMGGDRDVTALHRHGREFPVEIALTKFESSAQPLYMAIVSDISHRKRSERALQQTNAQLEEFTYVASHDLRSPLRGIADLVSWIREDLEGTELPEDVVHNFDRIAQRIERSEQMIDDLLAYARAGVRDSRMHRIDPHELVEEALELTAIPEGFEVDVDVQGTDIVAPRAPLSTSLRNLLSNAVKHHGGKEGHIRIAVREEGRFTVFTVEDDGQGIPPGNEDRIFKLFHRASPGTDGDGVGLAFTRRMINAHGGMVTVQGRGPLGGARFEVHWPRILLRENEDDD</sequence>
<protein>
    <recommendedName>
        <fullName evidence="2">histidine kinase</fullName>
        <ecNumber evidence="2">2.7.13.3</ecNumber>
    </recommendedName>
</protein>
<dbReference type="GO" id="GO:0006355">
    <property type="term" value="P:regulation of DNA-templated transcription"/>
    <property type="evidence" value="ECO:0007669"/>
    <property type="project" value="InterPro"/>
</dbReference>
<dbReference type="CDD" id="cd00075">
    <property type="entry name" value="HATPase"/>
    <property type="match status" value="1"/>
</dbReference>
<dbReference type="InterPro" id="IPR036890">
    <property type="entry name" value="HATPase_C_sf"/>
</dbReference>
<reference evidence="9 10" key="1">
    <citation type="submission" date="2014-03" db="EMBL/GenBank/DDBJ databases">
        <title>Whole genome sequence of Novosphingobium resinovorum KF1.</title>
        <authorList>
            <person name="Gan H.M."/>
            <person name="Gan H.Y."/>
            <person name="Chew T.H."/>
            <person name="Savka M.A."/>
        </authorList>
    </citation>
    <scope>NUCLEOTIDE SEQUENCE [LARGE SCALE GENOMIC DNA]</scope>
    <source>
        <strain evidence="9 10">KF1</strain>
    </source>
</reference>
<dbReference type="STRING" id="158500.BES08_09380"/>
<keyword evidence="3" id="KW-0597">Phosphoprotein</keyword>
<dbReference type="Gene3D" id="1.10.287.130">
    <property type="match status" value="1"/>
</dbReference>
<dbReference type="PANTHER" id="PTHR42878:SF15">
    <property type="entry name" value="BACTERIOPHYTOCHROME"/>
    <property type="match status" value="1"/>
</dbReference>
<dbReference type="InterPro" id="IPR005467">
    <property type="entry name" value="His_kinase_dom"/>
</dbReference>
<evidence type="ECO:0000256" key="1">
    <source>
        <dbReference type="ARBA" id="ARBA00000085"/>
    </source>
</evidence>
<dbReference type="InterPro" id="IPR013767">
    <property type="entry name" value="PAS_fold"/>
</dbReference>
<dbReference type="GO" id="GO:0000155">
    <property type="term" value="F:phosphorelay sensor kinase activity"/>
    <property type="evidence" value="ECO:0007669"/>
    <property type="project" value="InterPro"/>
</dbReference>
<dbReference type="InterPro" id="IPR000014">
    <property type="entry name" value="PAS"/>
</dbReference>
<comment type="caution">
    <text evidence="9">The sequence shown here is derived from an EMBL/GenBank/DDBJ whole genome shotgun (WGS) entry which is preliminary data.</text>
</comment>
<dbReference type="InterPro" id="IPR013656">
    <property type="entry name" value="PAS_4"/>
</dbReference>
<accession>A0A031JU07</accession>
<keyword evidence="6" id="KW-0472">Membrane</keyword>
<dbReference type="PANTHER" id="PTHR42878">
    <property type="entry name" value="TWO-COMPONENT HISTIDINE KINASE"/>
    <property type="match status" value="1"/>
</dbReference>
<dbReference type="InterPro" id="IPR050351">
    <property type="entry name" value="BphY/WalK/GraS-like"/>
</dbReference>
<keyword evidence="4" id="KW-0808">Transferase</keyword>
<organism evidence="9 10">
    <name type="scientific">Novosphingobium resinovorum</name>
    <dbReference type="NCBI Taxonomy" id="158500"/>
    <lineage>
        <taxon>Bacteria</taxon>
        <taxon>Pseudomonadati</taxon>
        <taxon>Pseudomonadota</taxon>
        <taxon>Alphaproteobacteria</taxon>
        <taxon>Sphingomonadales</taxon>
        <taxon>Sphingomonadaceae</taxon>
        <taxon>Novosphingobium</taxon>
    </lineage>
</organism>
<name>A0A031JU07_9SPHN</name>
<dbReference type="GO" id="GO:0007234">
    <property type="term" value="P:osmosensory signaling via phosphorelay pathway"/>
    <property type="evidence" value="ECO:0007669"/>
    <property type="project" value="TreeGrafter"/>
</dbReference>
<dbReference type="Pfam" id="PF00512">
    <property type="entry name" value="HisKA"/>
    <property type="match status" value="1"/>
</dbReference>
<dbReference type="Pfam" id="PF00989">
    <property type="entry name" value="PAS"/>
    <property type="match status" value="1"/>
</dbReference>
<evidence type="ECO:0000256" key="4">
    <source>
        <dbReference type="ARBA" id="ARBA00022679"/>
    </source>
</evidence>
<feature type="domain" description="PAS" evidence="8">
    <location>
        <begin position="129"/>
        <end position="182"/>
    </location>
</feature>
<dbReference type="Gene3D" id="3.30.565.10">
    <property type="entry name" value="Histidine kinase-like ATPase, C-terminal domain"/>
    <property type="match status" value="1"/>
</dbReference>
<evidence type="ECO:0000256" key="2">
    <source>
        <dbReference type="ARBA" id="ARBA00012438"/>
    </source>
</evidence>